<dbReference type="Gene3D" id="2.10.230.10">
    <property type="entry name" value="Heat shock protein DnaJ, cysteine-rich domain"/>
    <property type="match status" value="1"/>
</dbReference>
<feature type="domain" description="CR-type" evidence="8">
    <location>
        <begin position="140"/>
        <end position="222"/>
    </location>
</feature>
<dbReference type="PROSITE" id="PS51188">
    <property type="entry name" value="ZF_CR"/>
    <property type="match status" value="1"/>
</dbReference>
<dbReference type="SMART" id="SM00271">
    <property type="entry name" value="DnaJ"/>
    <property type="match status" value="1"/>
</dbReference>
<dbReference type="InterPro" id="IPR008971">
    <property type="entry name" value="HSP40/DnaJ_pept-bd"/>
</dbReference>
<feature type="compositionally biased region" description="Acidic residues" evidence="6">
    <location>
        <begin position="401"/>
        <end position="410"/>
    </location>
</feature>
<dbReference type="Gene3D" id="1.10.287.110">
    <property type="entry name" value="DnaJ domain"/>
    <property type="match status" value="1"/>
</dbReference>
<dbReference type="CDD" id="cd10719">
    <property type="entry name" value="DnaJ_zf"/>
    <property type="match status" value="1"/>
</dbReference>
<dbReference type="Proteomes" id="UP001476247">
    <property type="component" value="Unassembled WGS sequence"/>
</dbReference>
<comment type="caution">
    <text evidence="9">The sequence shown here is derived from an EMBL/GenBank/DDBJ whole genome shotgun (WGS) entry which is preliminary data.</text>
</comment>
<accession>A0ABP9YE74</accession>
<dbReference type="PANTHER" id="PTHR43888">
    <property type="entry name" value="DNAJ-LIKE-2, ISOFORM A-RELATED"/>
    <property type="match status" value="1"/>
</dbReference>
<evidence type="ECO:0000256" key="5">
    <source>
        <dbReference type="PROSITE-ProRule" id="PRU00546"/>
    </source>
</evidence>
<evidence type="ECO:0000313" key="9">
    <source>
        <dbReference type="EMBL" id="GAA5805254.1"/>
    </source>
</evidence>
<dbReference type="InterPro" id="IPR036410">
    <property type="entry name" value="HSP_DnaJ_Cys-rich_dom_sf"/>
</dbReference>
<dbReference type="InterPro" id="IPR012724">
    <property type="entry name" value="DnaJ"/>
</dbReference>
<evidence type="ECO:0000256" key="4">
    <source>
        <dbReference type="ARBA" id="ARBA00022833"/>
    </source>
</evidence>
<organism evidence="9 10">
    <name type="scientific">Helicostylum pulchrum</name>
    <dbReference type="NCBI Taxonomy" id="562976"/>
    <lineage>
        <taxon>Eukaryota</taxon>
        <taxon>Fungi</taxon>
        <taxon>Fungi incertae sedis</taxon>
        <taxon>Mucoromycota</taxon>
        <taxon>Mucoromycotina</taxon>
        <taxon>Mucoromycetes</taxon>
        <taxon>Mucorales</taxon>
        <taxon>Mucorineae</taxon>
        <taxon>Mucoraceae</taxon>
        <taxon>Helicostylum</taxon>
    </lineage>
</organism>
<dbReference type="SUPFAM" id="SSF57938">
    <property type="entry name" value="DnaJ/Hsp40 cysteine-rich domain"/>
    <property type="match status" value="1"/>
</dbReference>
<sequence length="419" mass="45708">MAIETRYYETLEVEVDASDNEIKKAYRKLAMKYHPDKNPDEGERFKEISHAYEILSDPETRATYDQFGEDGPGHGGGGGGYGMSADDLFANLFGGGGGGGAGFDFGGDFHGGMGGMPRRPRKGETMKYPLSVTLEDLYRGKKTKLALEKNVICSNCEGKGGKTGATKKCGSCKGRGFQVAMRQVGMGMIQQMQVPCADCNHTGEVAKDRCKKCKGKKVTVEKKFLDVFIERGMENGQKIAMKGEGDQEPGVEPGDVILVLNQKEHAVFTREGSDLLCKVKISLTEALCGFDKVIVTHLDGRGIQVKNAAGSVIKPGMVKRIPNEGMPTYKRPDTRGDLYIEFDVEFPADNFATAAQLSNLETILPKRKREAPQQELIDECRLMDASMEAFGASANSRNAYDEDDSEDEEGQGGVRCAQQ</sequence>
<reference evidence="9 10" key="1">
    <citation type="submission" date="2024-04" db="EMBL/GenBank/DDBJ databases">
        <title>genome sequences of Mucor flavus KT1a and Helicostylum pulchrum KT1b strains isolation_sourced from the surface of a dry-aged beef.</title>
        <authorList>
            <person name="Toyotome T."/>
            <person name="Hosono M."/>
            <person name="Torimaru M."/>
            <person name="Fukuda K."/>
            <person name="Mikami N."/>
        </authorList>
    </citation>
    <scope>NUCLEOTIDE SEQUENCE [LARGE SCALE GENOMIC DNA]</scope>
    <source>
        <strain evidence="9 10">KT1b</strain>
    </source>
</reference>
<dbReference type="InterPro" id="IPR044713">
    <property type="entry name" value="DNJA1/2-like"/>
</dbReference>
<evidence type="ECO:0000256" key="6">
    <source>
        <dbReference type="SAM" id="MobiDB-lite"/>
    </source>
</evidence>
<proteinExistence type="inferred from homology"/>
<dbReference type="Pfam" id="PF01556">
    <property type="entry name" value="DnaJ_C"/>
    <property type="match status" value="1"/>
</dbReference>
<dbReference type="SUPFAM" id="SSF49493">
    <property type="entry name" value="HSP40/DnaJ peptide-binding domain"/>
    <property type="match status" value="2"/>
</dbReference>
<evidence type="ECO:0000259" key="7">
    <source>
        <dbReference type="PROSITE" id="PS50076"/>
    </source>
</evidence>
<protein>
    <submittedName>
        <fullName evidence="9">Uncharacterized protein</fullName>
    </submittedName>
</protein>
<dbReference type="EMBL" id="BAABUJ010000043">
    <property type="protein sequence ID" value="GAA5805254.1"/>
    <property type="molecule type" value="Genomic_DNA"/>
</dbReference>
<name>A0ABP9YE74_9FUNG</name>
<dbReference type="InterPro" id="IPR018253">
    <property type="entry name" value="DnaJ_domain_CS"/>
</dbReference>
<feature type="domain" description="J" evidence="7">
    <location>
        <begin position="6"/>
        <end position="68"/>
    </location>
</feature>
<dbReference type="CDD" id="cd10747">
    <property type="entry name" value="DnaJ_C"/>
    <property type="match status" value="1"/>
</dbReference>
<dbReference type="Pfam" id="PF00684">
    <property type="entry name" value="DnaJ_CXXCXGXG"/>
    <property type="match status" value="1"/>
</dbReference>
<keyword evidence="2" id="KW-0677">Repeat</keyword>
<keyword evidence="4 5" id="KW-0862">Zinc</keyword>
<dbReference type="CDD" id="cd06257">
    <property type="entry name" value="DnaJ"/>
    <property type="match status" value="1"/>
</dbReference>
<dbReference type="SUPFAM" id="SSF46565">
    <property type="entry name" value="Chaperone J-domain"/>
    <property type="match status" value="1"/>
</dbReference>
<keyword evidence="3 5" id="KW-0863">Zinc-finger</keyword>
<dbReference type="InterPro" id="IPR002939">
    <property type="entry name" value="DnaJ_C"/>
</dbReference>
<dbReference type="InterPro" id="IPR036869">
    <property type="entry name" value="J_dom_sf"/>
</dbReference>
<dbReference type="Gene3D" id="2.60.260.20">
    <property type="entry name" value="Urease metallochaperone UreE, N-terminal domain"/>
    <property type="match status" value="2"/>
</dbReference>
<evidence type="ECO:0000259" key="8">
    <source>
        <dbReference type="PROSITE" id="PS51188"/>
    </source>
</evidence>
<gene>
    <name evidence="9" type="ORF">HPULCUR_010768</name>
</gene>
<dbReference type="PROSITE" id="PS50076">
    <property type="entry name" value="DNAJ_2"/>
    <property type="match status" value="1"/>
</dbReference>
<dbReference type="Pfam" id="PF00226">
    <property type="entry name" value="DnaJ"/>
    <property type="match status" value="1"/>
</dbReference>
<evidence type="ECO:0000313" key="10">
    <source>
        <dbReference type="Proteomes" id="UP001476247"/>
    </source>
</evidence>
<evidence type="ECO:0000256" key="3">
    <source>
        <dbReference type="ARBA" id="ARBA00022771"/>
    </source>
</evidence>
<feature type="region of interest" description="Disordered" evidence="6">
    <location>
        <begin position="393"/>
        <end position="419"/>
    </location>
</feature>
<evidence type="ECO:0000256" key="2">
    <source>
        <dbReference type="ARBA" id="ARBA00022737"/>
    </source>
</evidence>
<dbReference type="PROSITE" id="PS00636">
    <property type="entry name" value="DNAJ_1"/>
    <property type="match status" value="1"/>
</dbReference>
<keyword evidence="10" id="KW-1185">Reference proteome</keyword>
<dbReference type="InterPro" id="IPR001305">
    <property type="entry name" value="HSP_DnaJ_Cys-rich_dom"/>
</dbReference>
<feature type="zinc finger region" description="CR-type" evidence="5">
    <location>
        <begin position="140"/>
        <end position="222"/>
    </location>
</feature>
<dbReference type="InterPro" id="IPR001623">
    <property type="entry name" value="DnaJ_domain"/>
</dbReference>
<dbReference type="PRINTS" id="PR00625">
    <property type="entry name" value="JDOMAIN"/>
</dbReference>
<keyword evidence="1 5" id="KW-0479">Metal-binding</keyword>
<evidence type="ECO:0000256" key="1">
    <source>
        <dbReference type="ARBA" id="ARBA00022723"/>
    </source>
</evidence>
<dbReference type="HAMAP" id="MF_01152">
    <property type="entry name" value="DnaJ"/>
    <property type="match status" value="1"/>
</dbReference>